<evidence type="ECO:0000256" key="1">
    <source>
        <dbReference type="ARBA" id="ARBA00023157"/>
    </source>
</evidence>
<dbReference type="SMART" id="SM00192">
    <property type="entry name" value="LDLa"/>
    <property type="match status" value="2"/>
</dbReference>
<dbReference type="WBParaSite" id="nRc.2.0.1.t01039-RA">
    <property type="protein sequence ID" value="nRc.2.0.1.t01039-RA"/>
    <property type="gene ID" value="nRc.2.0.1.g01039"/>
</dbReference>
<evidence type="ECO:0000313" key="4">
    <source>
        <dbReference type="WBParaSite" id="nRc.2.0.1.t01039-RA"/>
    </source>
</evidence>
<feature type="disulfide bond" evidence="2">
    <location>
        <begin position="45"/>
        <end position="63"/>
    </location>
</feature>
<dbReference type="PROSITE" id="PS50068">
    <property type="entry name" value="LDLRA_2"/>
    <property type="match status" value="2"/>
</dbReference>
<reference evidence="4" key="1">
    <citation type="submission" date="2022-11" db="UniProtKB">
        <authorList>
            <consortium name="WormBaseParasite"/>
        </authorList>
    </citation>
    <scope>IDENTIFICATION</scope>
</reference>
<accession>A0A915HHX9</accession>
<proteinExistence type="predicted"/>
<protein>
    <submittedName>
        <fullName evidence="4">Uncharacterized protein</fullName>
    </submittedName>
</protein>
<dbReference type="CDD" id="cd00112">
    <property type="entry name" value="LDLa"/>
    <property type="match status" value="1"/>
</dbReference>
<dbReference type="Gene3D" id="4.10.400.10">
    <property type="entry name" value="Low-density Lipoprotein Receptor"/>
    <property type="match status" value="2"/>
</dbReference>
<organism evidence="3 4">
    <name type="scientific">Romanomermis culicivorax</name>
    <name type="common">Nematode worm</name>
    <dbReference type="NCBI Taxonomy" id="13658"/>
    <lineage>
        <taxon>Eukaryota</taxon>
        <taxon>Metazoa</taxon>
        <taxon>Ecdysozoa</taxon>
        <taxon>Nematoda</taxon>
        <taxon>Enoplea</taxon>
        <taxon>Dorylaimia</taxon>
        <taxon>Mermithida</taxon>
        <taxon>Mermithoidea</taxon>
        <taxon>Mermithidae</taxon>
        <taxon>Romanomermis</taxon>
    </lineage>
</organism>
<dbReference type="InterPro" id="IPR002172">
    <property type="entry name" value="LDrepeatLR_classA_rpt"/>
</dbReference>
<evidence type="ECO:0000313" key="3">
    <source>
        <dbReference type="Proteomes" id="UP000887565"/>
    </source>
</evidence>
<dbReference type="Proteomes" id="UP000887565">
    <property type="component" value="Unplaced"/>
</dbReference>
<sequence length="128" mass="13844">MYLFISTLILCTAASDITTTNQPLICLGHCGQSCTTCSDNYTYQCADGTCISLAKYKNHIIECPDGTDEAVDCCDGQFLCDTKHGIGKCLPVNKVDDGVQDCSDGTDETALNGQLSFTFYVLEGRFQP</sequence>
<dbReference type="PRINTS" id="PR00261">
    <property type="entry name" value="LDLRECEPTOR"/>
</dbReference>
<keyword evidence="1 2" id="KW-1015">Disulfide bond</keyword>
<dbReference type="SUPFAM" id="SSF57424">
    <property type="entry name" value="LDL receptor-like module"/>
    <property type="match status" value="2"/>
</dbReference>
<comment type="caution">
    <text evidence="2">Lacks conserved residue(s) required for the propagation of feature annotation.</text>
</comment>
<name>A0A915HHX9_ROMCU</name>
<dbReference type="InterPro" id="IPR036055">
    <property type="entry name" value="LDL_receptor-like_sf"/>
</dbReference>
<keyword evidence="3" id="KW-1185">Reference proteome</keyword>
<evidence type="ECO:0000256" key="2">
    <source>
        <dbReference type="PROSITE-ProRule" id="PRU00124"/>
    </source>
</evidence>
<dbReference type="AlphaFoldDB" id="A0A915HHX9"/>